<dbReference type="Gene3D" id="1.10.1740.10">
    <property type="match status" value="1"/>
</dbReference>
<dbReference type="InterPro" id="IPR013324">
    <property type="entry name" value="RNA_pol_sigma_r3/r4-like"/>
</dbReference>
<feature type="domain" description="RNA polymerase sigma-70 region 2" evidence="6">
    <location>
        <begin position="26"/>
        <end position="89"/>
    </location>
</feature>
<keyword evidence="3" id="KW-0731">Sigma factor</keyword>
<dbReference type="AlphaFoldDB" id="A0A6I4U802"/>
<evidence type="ECO:0000256" key="5">
    <source>
        <dbReference type="SAM" id="MobiDB-lite"/>
    </source>
</evidence>
<evidence type="ECO:0000259" key="7">
    <source>
        <dbReference type="Pfam" id="PF08281"/>
    </source>
</evidence>
<dbReference type="Pfam" id="PF04542">
    <property type="entry name" value="Sigma70_r2"/>
    <property type="match status" value="1"/>
</dbReference>
<dbReference type="InterPro" id="IPR013325">
    <property type="entry name" value="RNA_pol_sigma_r2"/>
</dbReference>
<evidence type="ECO:0000256" key="2">
    <source>
        <dbReference type="ARBA" id="ARBA00023015"/>
    </source>
</evidence>
<organism evidence="8 9">
    <name type="scientific">Alteriqipengyuania halimionae</name>
    <dbReference type="NCBI Taxonomy" id="1926630"/>
    <lineage>
        <taxon>Bacteria</taxon>
        <taxon>Pseudomonadati</taxon>
        <taxon>Pseudomonadota</taxon>
        <taxon>Alphaproteobacteria</taxon>
        <taxon>Sphingomonadales</taxon>
        <taxon>Erythrobacteraceae</taxon>
        <taxon>Alteriqipengyuania</taxon>
    </lineage>
</organism>
<feature type="domain" description="RNA polymerase sigma factor 70 region 4 type 2" evidence="7">
    <location>
        <begin position="123"/>
        <end position="174"/>
    </location>
</feature>
<dbReference type="SUPFAM" id="SSF88946">
    <property type="entry name" value="Sigma2 domain of RNA polymerase sigma factors"/>
    <property type="match status" value="1"/>
</dbReference>
<evidence type="ECO:0000256" key="4">
    <source>
        <dbReference type="ARBA" id="ARBA00023163"/>
    </source>
</evidence>
<dbReference type="GO" id="GO:0003677">
    <property type="term" value="F:DNA binding"/>
    <property type="evidence" value="ECO:0007669"/>
    <property type="project" value="InterPro"/>
</dbReference>
<dbReference type="Gene3D" id="1.10.10.10">
    <property type="entry name" value="Winged helix-like DNA-binding domain superfamily/Winged helix DNA-binding domain"/>
    <property type="match status" value="1"/>
</dbReference>
<dbReference type="GO" id="GO:0016987">
    <property type="term" value="F:sigma factor activity"/>
    <property type="evidence" value="ECO:0007669"/>
    <property type="project" value="UniProtKB-KW"/>
</dbReference>
<dbReference type="InterPro" id="IPR039425">
    <property type="entry name" value="RNA_pol_sigma-70-like"/>
</dbReference>
<evidence type="ECO:0000313" key="8">
    <source>
        <dbReference type="EMBL" id="MXP10582.1"/>
    </source>
</evidence>
<feature type="region of interest" description="Disordered" evidence="5">
    <location>
        <begin position="1"/>
        <end position="20"/>
    </location>
</feature>
<dbReference type="GO" id="GO:0006352">
    <property type="term" value="P:DNA-templated transcription initiation"/>
    <property type="evidence" value="ECO:0007669"/>
    <property type="project" value="InterPro"/>
</dbReference>
<proteinExistence type="inferred from homology"/>
<comment type="caution">
    <text evidence="8">The sequence shown here is derived from an EMBL/GenBank/DDBJ whole genome shotgun (WGS) entry which is preliminary data.</text>
</comment>
<keyword evidence="2" id="KW-0805">Transcription regulation</keyword>
<accession>A0A6I4U802</accession>
<dbReference type="NCBIfam" id="TIGR02937">
    <property type="entry name" value="sigma70-ECF"/>
    <property type="match status" value="1"/>
</dbReference>
<dbReference type="OrthoDB" id="7628065at2"/>
<dbReference type="InterPro" id="IPR036388">
    <property type="entry name" value="WH-like_DNA-bd_sf"/>
</dbReference>
<feature type="compositionally biased region" description="Basic and acidic residues" evidence="5">
    <location>
        <begin position="1"/>
        <end position="15"/>
    </location>
</feature>
<dbReference type="Proteomes" id="UP000429229">
    <property type="component" value="Unassembled WGS sequence"/>
</dbReference>
<name>A0A6I4U802_9SPHN</name>
<evidence type="ECO:0000313" key="9">
    <source>
        <dbReference type="Proteomes" id="UP000429229"/>
    </source>
</evidence>
<reference evidence="8 9" key="1">
    <citation type="submission" date="2019-12" db="EMBL/GenBank/DDBJ databases">
        <title>Genomic-based taxomic classification of the family Erythrobacteraceae.</title>
        <authorList>
            <person name="Xu L."/>
        </authorList>
    </citation>
    <scope>NUCLEOTIDE SEQUENCE [LARGE SCALE GENOMIC DNA]</scope>
    <source>
        <strain evidence="8 9">LMG 29519</strain>
    </source>
</reference>
<keyword evidence="9" id="KW-1185">Reference proteome</keyword>
<dbReference type="InterPro" id="IPR013249">
    <property type="entry name" value="RNA_pol_sigma70_r4_t2"/>
</dbReference>
<dbReference type="Pfam" id="PF08281">
    <property type="entry name" value="Sigma70_r4_2"/>
    <property type="match status" value="1"/>
</dbReference>
<dbReference type="SUPFAM" id="SSF88659">
    <property type="entry name" value="Sigma3 and sigma4 domains of RNA polymerase sigma factors"/>
    <property type="match status" value="1"/>
</dbReference>
<dbReference type="CDD" id="cd06171">
    <property type="entry name" value="Sigma70_r4"/>
    <property type="match status" value="1"/>
</dbReference>
<dbReference type="EMBL" id="WTYR01000001">
    <property type="protein sequence ID" value="MXP10582.1"/>
    <property type="molecule type" value="Genomic_DNA"/>
</dbReference>
<comment type="similarity">
    <text evidence="1">Belongs to the sigma-70 factor family. ECF subfamily.</text>
</comment>
<evidence type="ECO:0000256" key="3">
    <source>
        <dbReference type="ARBA" id="ARBA00023082"/>
    </source>
</evidence>
<protein>
    <submittedName>
        <fullName evidence="8">Sigma-70 family RNA polymerase sigma factor</fullName>
    </submittedName>
</protein>
<dbReference type="InterPro" id="IPR014284">
    <property type="entry name" value="RNA_pol_sigma-70_dom"/>
</dbReference>
<dbReference type="PANTHER" id="PTHR43133:SF63">
    <property type="entry name" value="RNA POLYMERASE SIGMA FACTOR FECI-RELATED"/>
    <property type="match status" value="1"/>
</dbReference>
<keyword evidence="4" id="KW-0804">Transcription</keyword>
<dbReference type="RefSeq" id="WP_160617169.1">
    <property type="nucleotide sequence ID" value="NZ_WTYR01000001.1"/>
</dbReference>
<dbReference type="InterPro" id="IPR007627">
    <property type="entry name" value="RNA_pol_sigma70_r2"/>
</dbReference>
<evidence type="ECO:0000256" key="1">
    <source>
        <dbReference type="ARBA" id="ARBA00010641"/>
    </source>
</evidence>
<evidence type="ECO:0000259" key="6">
    <source>
        <dbReference type="Pfam" id="PF04542"/>
    </source>
</evidence>
<sequence length="184" mass="21029">MNDPHKRPDTGERAPSKAATPAEEFFKRYRLPLTRFFSKRVGADADVDDLVQEVFTRIYSQDRQGGLENPNAYIFQVAANLVRDRARRSATKQVFSRSLELDSADRVEELSPERVLQGKEALKALQRALGELPQRTRAVFLLHRFEGFKYREIATRLGISTSAVEKHMMAAIRHVAERVDRDDG</sequence>
<dbReference type="PANTHER" id="PTHR43133">
    <property type="entry name" value="RNA POLYMERASE ECF-TYPE SIGMA FACTO"/>
    <property type="match status" value="1"/>
</dbReference>
<gene>
    <name evidence="8" type="ORF">GRI68_10375</name>
</gene>